<protein>
    <submittedName>
        <fullName evidence="2">Uncharacterized protein</fullName>
    </submittedName>
</protein>
<accession>A0AAJ0BBT0</accession>
<name>A0AAJ0BBT0_9PEZI</name>
<comment type="caution">
    <text evidence="2">The sequence shown here is derived from an EMBL/GenBank/DDBJ whole genome shotgun (WGS) entry which is preliminary data.</text>
</comment>
<gene>
    <name evidence="2" type="ORF">QBC47DRAFT_414777</name>
</gene>
<dbReference type="EMBL" id="MU839836">
    <property type="protein sequence ID" value="KAK1753847.1"/>
    <property type="molecule type" value="Genomic_DNA"/>
</dbReference>
<organism evidence="2 3">
    <name type="scientific">Echria macrotheca</name>
    <dbReference type="NCBI Taxonomy" id="438768"/>
    <lineage>
        <taxon>Eukaryota</taxon>
        <taxon>Fungi</taxon>
        <taxon>Dikarya</taxon>
        <taxon>Ascomycota</taxon>
        <taxon>Pezizomycotina</taxon>
        <taxon>Sordariomycetes</taxon>
        <taxon>Sordariomycetidae</taxon>
        <taxon>Sordariales</taxon>
        <taxon>Schizotheciaceae</taxon>
        <taxon>Echria</taxon>
    </lineage>
</organism>
<feature type="chain" id="PRO_5042612682" evidence="1">
    <location>
        <begin position="20"/>
        <end position="201"/>
    </location>
</feature>
<reference evidence="2" key="1">
    <citation type="submission" date="2023-06" db="EMBL/GenBank/DDBJ databases">
        <title>Genome-scale phylogeny and comparative genomics of the fungal order Sordariales.</title>
        <authorList>
            <consortium name="Lawrence Berkeley National Laboratory"/>
            <person name="Hensen N."/>
            <person name="Bonometti L."/>
            <person name="Westerberg I."/>
            <person name="Brannstrom I.O."/>
            <person name="Guillou S."/>
            <person name="Cros-Aarteil S."/>
            <person name="Calhoun S."/>
            <person name="Haridas S."/>
            <person name="Kuo A."/>
            <person name="Mondo S."/>
            <person name="Pangilinan J."/>
            <person name="Riley R."/>
            <person name="Labutti K."/>
            <person name="Andreopoulos B."/>
            <person name="Lipzen A."/>
            <person name="Chen C."/>
            <person name="Yanf M."/>
            <person name="Daum C."/>
            <person name="Ng V."/>
            <person name="Clum A."/>
            <person name="Steindorff A."/>
            <person name="Ohm R."/>
            <person name="Martin F."/>
            <person name="Silar P."/>
            <person name="Natvig D."/>
            <person name="Lalanne C."/>
            <person name="Gautier V."/>
            <person name="Ament-Velasquez S.L."/>
            <person name="Kruys A."/>
            <person name="Hutchinson M.I."/>
            <person name="Powell A.J."/>
            <person name="Barry K."/>
            <person name="Miller A.N."/>
            <person name="Grigoriev I.V."/>
            <person name="Debuchy R."/>
            <person name="Gladieux P."/>
            <person name="Thoren M.H."/>
            <person name="Johannesson H."/>
        </authorList>
    </citation>
    <scope>NUCLEOTIDE SEQUENCE</scope>
    <source>
        <strain evidence="2">PSN4</strain>
    </source>
</reference>
<sequence length="201" mass="21657">MHLSTLIGAVTLAAAGVQGACDYYQNDRCIKPKISFSAEVPFSPLFRSSPTFVYAVDELDRSDLDAVKRKNNLAIPSSYNGPVLKAAWWLQYDNSTVNKDRSQQRRYYAFALETGKAVGTGNTCDGLLGPTCARNLKSTIAAATLDASPYTDGGLGTAISSLYYQPPPNLSCPADIFGTRNTPPNLDVPLLLNSKKTSPAR</sequence>
<dbReference type="AlphaFoldDB" id="A0AAJ0BBT0"/>
<keyword evidence="1" id="KW-0732">Signal</keyword>
<evidence type="ECO:0000313" key="3">
    <source>
        <dbReference type="Proteomes" id="UP001239445"/>
    </source>
</evidence>
<evidence type="ECO:0000256" key="1">
    <source>
        <dbReference type="SAM" id="SignalP"/>
    </source>
</evidence>
<evidence type="ECO:0000313" key="2">
    <source>
        <dbReference type="EMBL" id="KAK1753847.1"/>
    </source>
</evidence>
<proteinExistence type="predicted"/>
<keyword evidence="3" id="KW-1185">Reference proteome</keyword>
<dbReference type="Proteomes" id="UP001239445">
    <property type="component" value="Unassembled WGS sequence"/>
</dbReference>
<feature type="signal peptide" evidence="1">
    <location>
        <begin position="1"/>
        <end position="19"/>
    </location>
</feature>